<accession>A0A1H0HC22</accession>
<sequence length="476" mass="52477">MSKTVVDVWVADLTFPGYMDRWLKLGEEFNAKHPDYQVNVVGKDFRLFPVDIADAARAGNPPAVAEYYFYLVHQARDSVKPDGSPLFVPIERAVAGRDEILGEPNVLPDLIAAGREYYSINGELTAIPSVGTTSLIYANLDMLEQAGITKMPVTWDEVTAACEAVAAGPNPPEKPITWSNHGTFFQQAVASQGGQLVNNDNGRSGRATKADLSSKEILAFVKWWQRLHADGHYLWTGKIPDWENTYKAFDEQRVAMRISSSNDVNYMVAAAKASGVRLGVGIMPYNSHVPYHGNAIAGTSLSVTAGLDKAVEDGALAFLMFAHNPRNDANRHKFNSFFPVTHAGYNLLEEEGWFDEHPYHRVASDHVMKFPPNAIVDETAKANIVPPSTGAMMGDFAGNQDVMTNAMGDVLNGADAEERFAEATIEAQTVLETYERNIQGTGPVTEETLRVEYFRDAEWYSGLVMEKVQQLDYDGK</sequence>
<proteinExistence type="inferred from homology"/>
<evidence type="ECO:0000256" key="4">
    <source>
        <dbReference type="ARBA" id="ARBA00022729"/>
    </source>
</evidence>
<gene>
    <name evidence="5" type="ORF">SAMN05192558_10255</name>
</gene>
<keyword evidence="6" id="KW-1185">Reference proteome</keyword>
<name>A0A1H0HC22_9PSEU</name>
<evidence type="ECO:0000313" key="5">
    <source>
        <dbReference type="EMBL" id="SDO16678.1"/>
    </source>
</evidence>
<dbReference type="PANTHER" id="PTHR43649">
    <property type="entry name" value="ARABINOSE-BINDING PROTEIN-RELATED"/>
    <property type="match status" value="1"/>
</dbReference>
<dbReference type="EMBL" id="FNJB01000002">
    <property type="protein sequence ID" value="SDO16678.1"/>
    <property type="molecule type" value="Genomic_DNA"/>
</dbReference>
<comment type="similarity">
    <text evidence="2">Belongs to the bacterial solute-binding protein 1 family.</text>
</comment>
<comment type="subcellular location">
    <subcellularLocation>
        <location evidence="1">Cell envelope</location>
    </subcellularLocation>
</comment>
<reference evidence="6" key="1">
    <citation type="submission" date="2016-10" db="EMBL/GenBank/DDBJ databases">
        <authorList>
            <person name="Varghese N."/>
            <person name="Submissions S."/>
        </authorList>
    </citation>
    <scope>NUCLEOTIDE SEQUENCE [LARGE SCALE GENOMIC DNA]</scope>
    <source>
        <strain evidence="6">IBRC-M 10655</strain>
    </source>
</reference>
<dbReference type="SUPFAM" id="SSF53850">
    <property type="entry name" value="Periplasmic binding protein-like II"/>
    <property type="match status" value="1"/>
</dbReference>
<dbReference type="Pfam" id="PF13416">
    <property type="entry name" value="SBP_bac_8"/>
    <property type="match status" value="1"/>
</dbReference>
<dbReference type="OrthoDB" id="9780991at2"/>
<dbReference type="PANTHER" id="PTHR43649:SF31">
    <property type="entry name" value="SN-GLYCEROL-3-PHOSPHATE-BINDING PERIPLASMIC PROTEIN UGPB"/>
    <property type="match status" value="1"/>
</dbReference>
<dbReference type="Proteomes" id="UP000199651">
    <property type="component" value="Unassembled WGS sequence"/>
</dbReference>
<evidence type="ECO:0000256" key="1">
    <source>
        <dbReference type="ARBA" id="ARBA00004196"/>
    </source>
</evidence>
<evidence type="ECO:0000256" key="2">
    <source>
        <dbReference type="ARBA" id="ARBA00008520"/>
    </source>
</evidence>
<dbReference type="Gene3D" id="3.40.190.10">
    <property type="entry name" value="Periplasmic binding protein-like II"/>
    <property type="match status" value="2"/>
</dbReference>
<keyword evidence="4" id="KW-0732">Signal</keyword>
<keyword evidence="3" id="KW-0813">Transport</keyword>
<dbReference type="AlphaFoldDB" id="A0A1H0HC22"/>
<dbReference type="RefSeq" id="WP_091370346.1">
    <property type="nucleotide sequence ID" value="NZ_FNDV01000001.1"/>
</dbReference>
<organism evidence="5 6">
    <name type="scientific">Actinokineospora alba</name>
    <dbReference type="NCBI Taxonomy" id="504798"/>
    <lineage>
        <taxon>Bacteria</taxon>
        <taxon>Bacillati</taxon>
        <taxon>Actinomycetota</taxon>
        <taxon>Actinomycetes</taxon>
        <taxon>Pseudonocardiales</taxon>
        <taxon>Pseudonocardiaceae</taxon>
        <taxon>Actinokineospora</taxon>
    </lineage>
</organism>
<dbReference type="InterPro" id="IPR050490">
    <property type="entry name" value="Bact_solute-bd_prot1"/>
</dbReference>
<dbReference type="InterPro" id="IPR006059">
    <property type="entry name" value="SBP"/>
</dbReference>
<dbReference type="GO" id="GO:0030313">
    <property type="term" value="C:cell envelope"/>
    <property type="evidence" value="ECO:0007669"/>
    <property type="project" value="UniProtKB-SubCell"/>
</dbReference>
<evidence type="ECO:0000256" key="3">
    <source>
        <dbReference type="ARBA" id="ARBA00022448"/>
    </source>
</evidence>
<dbReference type="STRING" id="504798.SAMN05421871_101248"/>
<protein>
    <submittedName>
        <fullName evidence="5">Carbohydrate ABC transporter substrate-binding protein, CUT1 family</fullName>
    </submittedName>
</protein>
<evidence type="ECO:0000313" key="6">
    <source>
        <dbReference type="Proteomes" id="UP000199651"/>
    </source>
</evidence>